<comment type="caution">
    <text evidence="1">The sequence shown here is derived from an EMBL/GenBank/DDBJ whole genome shotgun (WGS) entry which is preliminary data.</text>
</comment>
<proteinExistence type="predicted"/>
<dbReference type="AlphaFoldDB" id="A0A0F9HWK0"/>
<protein>
    <submittedName>
        <fullName evidence="1">Uncharacterized protein</fullName>
    </submittedName>
</protein>
<dbReference type="EMBL" id="LAZR01015757">
    <property type="protein sequence ID" value="KKM07502.1"/>
    <property type="molecule type" value="Genomic_DNA"/>
</dbReference>
<evidence type="ECO:0000313" key="1">
    <source>
        <dbReference type="EMBL" id="KKM07502.1"/>
    </source>
</evidence>
<name>A0A0F9HWK0_9ZZZZ</name>
<gene>
    <name evidence="1" type="ORF">LCGC14_1733300</name>
</gene>
<sequence length="320" mass="34254">MTIQIAPSIFGFLVTLVLVLGFADFLRSVVLDAHTMATEVKTIELPSDPLSHLLFTMEFYNATDEATFAEILGFINKISVLDKGGSIISLESEALACLNLYLYGAGGIRIAPVSGDNQHDAYGLIIPFGRRTFNPDECYPGRKKGDVTLVLDTTVPTTTLDNAMISISAVALPDATPSRYMKATQRNLSAPGATGEFDAELAMGNDLLALLIGMTSFAGASEYLFGADDLSLIANNRQEAIVSAKAPELFTEMLPRIGGATRLLAGMGGLIPATHTWMDFDPTRDGEFAFATDGLTDLKLRIGYGVNEALTVSQIELVTL</sequence>
<accession>A0A0F9HWK0</accession>
<organism evidence="1">
    <name type="scientific">marine sediment metagenome</name>
    <dbReference type="NCBI Taxonomy" id="412755"/>
    <lineage>
        <taxon>unclassified sequences</taxon>
        <taxon>metagenomes</taxon>
        <taxon>ecological metagenomes</taxon>
    </lineage>
</organism>
<reference evidence="1" key="1">
    <citation type="journal article" date="2015" name="Nature">
        <title>Complex archaea that bridge the gap between prokaryotes and eukaryotes.</title>
        <authorList>
            <person name="Spang A."/>
            <person name="Saw J.H."/>
            <person name="Jorgensen S.L."/>
            <person name="Zaremba-Niedzwiedzka K."/>
            <person name="Martijn J."/>
            <person name="Lind A.E."/>
            <person name="van Eijk R."/>
            <person name="Schleper C."/>
            <person name="Guy L."/>
            <person name="Ettema T.J."/>
        </authorList>
    </citation>
    <scope>NUCLEOTIDE SEQUENCE</scope>
</reference>